<dbReference type="PANTHER" id="PTHR37162:SF1">
    <property type="entry name" value="BED-TYPE DOMAIN-CONTAINING PROTEIN"/>
    <property type="match status" value="1"/>
</dbReference>
<evidence type="ECO:0000313" key="1">
    <source>
        <dbReference type="Proteomes" id="UP000694925"/>
    </source>
</evidence>
<dbReference type="AlphaFoldDB" id="A0AAJ7WG66"/>
<dbReference type="KEGG" id="ccal:113465055"/>
<accession>A0AAJ7WG66</accession>
<proteinExistence type="predicted"/>
<dbReference type="RefSeq" id="XP_026674185.1">
    <property type="nucleotide sequence ID" value="XM_026818384.1"/>
</dbReference>
<reference evidence="2" key="1">
    <citation type="submission" date="2025-08" db="UniProtKB">
        <authorList>
            <consortium name="RefSeq"/>
        </authorList>
    </citation>
    <scope>IDENTIFICATION</scope>
    <source>
        <tissue evidence="2">Whole body</tissue>
    </source>
</reference>
<protein>
    <submittedName>
        <fullName evidence="2">Zinc finger protein 862-like</fullName>
    </submittedName>
</protein>
<dbReference type="PANTHER" id="PTHR37162">
    <property type="entry name" value="HAT FAMILY DIMERISATION DOMAINCONTAINING PROTEIN-RELATED"/>
    <property type="match status" value="1"/>
</dbReference>
<sequence length="344" mass="39857">MKPPPSKKMAWTKRFCDSWLAEPDFSLWLQKCEGNPFKAFCTYCQKELKCGKSELRKHARGQSHITMLSKRKSFTDTDSAAWLATASLNDRVKRAEIMYVLNIIEHSRSFRSYNHHMKMEQRAVDSIEVLKKMTLKSTKIAAITKNVINETIVRNVSEILRNTLFSILVDESTDVSGYKNLCILARYTYEGAIHTYLLEYVRLREANAEYLYDCFKYSMKQYDIPVRNVIGISVDNASVMVGKHNSFVSRLLEENDSEVVVLPCICHSIHLAACNACGKLPKHVEHLLFSLYRYFTTSPKRQQSLEDIQEVMHIAKQKLRQPSRTRWLALSQCVDRVLKQWNAL</sequence>
<keyword evidence="1" id="KW-1185">Reference proteome</keyword>
<dbReference type="InterPro" id="IPR012337">
    <property type="entry name" value="RNaseH-like_sf"/>
</dbReference>
<dbReference type="GeneID" id="113465055"/>
<evidence type="ECO:0000313" key="2">
    <source>
        <dbReference type="RefSeq" id="XP_026674185.1"/>
    </source>
</evidence>
<name>A0AAJ7WG66_9HYME</name>
<organism evidence="1 2">
    <name type="scientific">Ceratina calcarata</name>
    <dbReference type="NCBI Taxonomy" id="156304"/>
    <lineage>
        <taxon>Eukaryota</taxon>
        <taxon>Metazoa</taxon>
        <taxon>Ecdysozoa</taxon>
        <taxon>Arthropoda</taxon>
        <taxon>Hexapoda</taxon>
        <taxon>Insecta</taxon>
        <taxon>Pterygota</taxon>
        <taxon>Neoptera</taxon>
        <taxon>Endopterygota</taxon>
        <taxon>Hymenoptera</taxon>
        <taxon>Apocrita</taxon>
        <taxon>Aculeata</taxon>
        <taxon>Apoidea</taxon>
        <taxon>Anthophila</taxon>
        <taxon>Apidae</taxon>
        <taxon>Ceratina</taxon>
        <taxon>Zadontomerus</taxon>
    </lineage>
</organism>
<gene>
    <name evidence="2" type="primary">LOC113465055</name>
</gene>
<dbReference type="SUPFAM" id="SSF53098">
    <property type="entry name" value="Ribonuclease H-like"/>
    <property type="match status" value="1"/>
</dbReference>
<dbReference type="Proteomes" id="UP000694925">
    <property type="component" value="Unplaced"/>
</dbReference>